<feature type="transmembrane region" description="Helical" evidence="3">
    <location>
        <begin position="33"/>
        <end position="56"/>
    </location>
</feature>
<evidence type="ECO:0000256" key="3">
    <source>
        <dbReference type="SAM" id="Phobius"/>
    </source>
</evidence>
<evidence type="ECO:0000313" key="6">
    <source>
        <dbReference type="Proteomes" id="UP001253439"/>
    </source>
</evidence>
<keyword evidence="3" id="KW-0812">Transmembrane</keyword>
<feature type="transmembrane region" description="Helical" evidence="3">
    <location>
        <begin position="95"/>
        <end position="121"/>
    </location>
</feature>
<gene>
    <name evidence="5" type="ORF">NDI54_02725</name>
</gene>
<evidence type="ECO:0000256" key="2">
    <source>
        <dbReference type="ARBA" id="ARBA00023122"/>
    </source>
</evidence>
<dbReference type="EMBL" id="JAMQOM010000001">
    <property type="protein sequence ID" value="MDS0220260.1"/>
    <property type="molecule type" value="Genomic_DNA"/>
</dbReference>
<comment type="caution">
    <text evidence="5">The sequence shown here is derived from an EMBL/GenBank/DDBJ whole genome shotgun (WGS) entry which is preliminary data.</text>
</comment>
<dbReference type="PROSITE" id="PS51846">
    <property type="entry name" value="CNNM"/>
    <property type="match status" value="1"/>
</dbReference>
<keyword evidence="3" id="KW-0472">Membrane</keyword>
<organism evidence="5 6">
    <name type="scientific">Haloarcula terrestris</name>
    <dbReference type="NCBI Taxonomy" id="2950533"/>
    <lineage>
        <taxon>Archaea</taxon>
        <taxon>Methanobacteriati</taxon>
        <taxon>Methanobacteriota</taxon>
        <taxon>Stenosarchaea group</taxon>
        <taxon>Halobacteria</taxon>
        <taxon>Halobacteriales</taxon>
        <taxon>Haloarculaceae</taxon>
        <taxon>Haloarcula</taxon>
    </lineage>
</organism>
<sequence>MGLDERVSFGASAPAQSVFRRRVLWTAGRTESMSGHIVAVGGGLAVALLLGLSAFFSSSETAVFSLPRDWIEQQATTDDRRAGVLKELHDDPHRLLVTLLVGNNIVNIAISSIMTVLVASYLQPGPAVVATTVITSFLILIFGEIVPKAFGLGNAQQWALTIASPVRFVERVLSPLITLFDAITRRMNALITVKSDIEKPYMD</sequence>
<proteinExistence type="predicted"/>
<dbReference type="AlphaFoldDB" id="A0AAE4EUC2"/>
<feature type="transmembrane region" description="Helical" evidence="3">
    <location>
        <begin position="127"/>
        <end position="146"/>
    </location>
</feature>
<keyword evidence="2" id="KW-0129">CBS domain</keyword>
<keyword evidence="3" id="KW-1133">Transmembrane helix</keyword>
<dbReference type="Pfam" id="PF01595">
    <property type="entry name" value="CNNM"/>
    <property type="match status" value="1"/>
</dbReference>
<dbReference type="Proteomes" id="UP001253439">
    <property type="component" value="Unassembled WGS sequence"/>
</dbReference>
<evidence type="ECO:0000256" key="1">
    <source>
        <dbReference type="ARBA" id="ARBA00022737"/>
    </source>
</evidence>
<protein>
    <submittedName>
        <fullName evidence="5">DUF21 domain-containing protein</fullName>
    </submittedName>
</protein>
<name>A0AAE4EUC2_9EURY</name>
<accession>A0AAE4EUC2</accession>
<dbReference type="PANTHER" id="PTHR22777">
    <property type="entry name" value="HEMOLYSIN-RELATED"/>
    <property type="match status" value="1"/>
</dbReference>
<dbReference type="InterPro" id="IPR002550">
    <property type="entry name" value="CNNM"/>
</dbReference>
<feature type="domain" description="CNNM transmembrane" evidence="4">
    <location>
        <begin position="35"/>
        <end position="203"/>
    </location>
</feature>
<evidence type="ECO:0000313" key="5">
    <source>
        <dbReference type="EMBL" id="MDS0220260.1"/>
    </source>
</evidence>
<keyword evidence="1" id="KW-0677">Repeat</keyword>
<keyword evidence="6" id="KW-1185">Reference proteome</keyword>
<evidence type="ECO:0000259" key="4">
    <source>
        <dbReference type="PROSITE" id="PS51846"/>
    </source>
</evidence>
<dbReference type="PANTHER" id="PTHR22777:SF17">
    <property type="entry name" value="UPF0053 PROTEIN SLL0260"/>
    <property type="match status" value="1"/>
</dbReference>
<reference evidence="5 6" key="1">
    <citation type="submission" date="2022-06" db="EMBL/GenBank/DDBJ databases">
        <title>Haloarcula sp. a new haloarchaeum isolate from saline soil.</title>
        <authorList>
            <person name="Strakova D."/>
            <person name="Galisteo C."/>
            <person name="Sanchez-Porro C."/>
            <person name="Ventosa A."/>
        </authorList>
    </citation>
    <scope>NUCLEOTIDE SEQUENCE [LARGE SCALE GENOMIC DNA]</scope>
    <source>
        <strain evidence="5 6">S1AR25-5A</strain>
    </source>
</reference>